<dbReference type="GO" id="GO:0005737">
    <property type="term" value="C:cytoplasm"/>
    <property type="evidence" value="ECO:0007669"/>
    <property type="project" value="InterPro"/>
</dbReference>
<dbReference type="PRINTS" id="PR01738">
    <property type="entry name" value="RNABINDINGM8"/>
</dbReference>
<keyword evidence="2" id="KW-1185">Reference proteome</keyword>
<dbReference type="GO" id="GO:0003723">
    <property type="term" value="F:RNA binding"/>
    <property type="evidence" value="ECO:0007669"/>
    <property type="project" value="InterPro"/>
</dbReference>
<dbReference type="Proteomes" id="UP000265520">
    <property type="component" value="Unassembled WGS sequence"/>
</dbReference>
<dbReference type="PANTHER" id="PTHR45894">
    <property type="entry name" value="RNA-BINDING PROTEIN 8A"/>
    <property type="match status" value="1"/>
</dbReference>
<evidence type="ECO:0000313" key="2">
    <source>
        <dbReference type="Proteomes" id="UP000265520"/>
    </source>
</evidence>
<accession>A0A392NX82</accession>
<proteinExistence type="predicted"/>
<reference evidence="1 2" key="1">
    <citation type="journal article" date="2018" name="Front. Plant Sci.">
        <title>Red Clover (Trifolium pratense) and Zigzag Clover (T. medium) - A Picture of Genomic Similarities and Differences.</title>
        <authorList>
            <person name="Dluhosova J."/>
            <person name="Istvanek J."/>
            <person name="Nedelnik J."/>
            <person name="Repkova J."/>
        </authorList>
    </citation>
    <scope>NUCLEOTIDE SEQUENCE [LARGE SCALE GENOMIC DNA]</scope>
    <source>
        <strain evidence="2">cv. 10/8</strain>
        <tissue evidence="1">Leaf</tissue>
    </source>
</reference>
<protein>
    <submittedName>
        <fullName evidence="1">Putative RNA-binding protein</fullName>
    </submittedName>
</protein>
<dbReference type="EMBL" id="LXQA010053320">
    <property type="protein sequence ID" value="MCI03799.1"/>
    <property type="molecule type" value="Genomic_DNA"/>
</dbReference>
<dbReference type="AlphaFoldDB" id="A0A392NX82"/>
<name>A0A392NX82_9FABA</name>
<organism evidence="1 2">
    <name type="scientific">Trifolium medium</name>
    <dbReference type="NCBI Taxonomy" id="97028"/>
    <lineage>
        <taxon>Eukaryota</taxon>
        <taxon>Viridiplantae</taxon>
        <taxon>Streptophyta</taxon>
        <taxon>Embryophyta</taxon>
        <taxon>Tracheophyta</taxon>
        <taxon>Spermatophyta</taxon>
        <taxon>Magnoliopsida</taxon>
        <taxon>eudicotyledons</taxon>
        <taxon>Gunneridae</taxon>
        <taxon>Pentapetalae</taxon>
        <taxon>rosids</taxon>
        <taxon>fabids</taxon>
        <taxon>Fabales</taxon>
        <taxon>Fabaceae</taxon>
        <taxon>Papilionoideae</taxon>
        <taxon>50 kb inversion clade</taxon>
        <taxon>NPAAA clade</taxon>
        <taxon>Hologalegina</taxon>
        <taxon>IRL clade</taxon>
        <taxon>Trifolieae</taxon>
        <taxon>Trifolium</taxon>
    </lineage>
</organism>
<gene>
    <name evidence="1" type="ORF">A2U01_0024840</name>
</gene>
<dbReference type="InterPro" id="IPR008111">
    <property type="entry name" value="RNA-bd_8"/>
</dbReference>
<comment type="caution">
    <text evidence="1">The sequence shown here is derived from an EMBL/GenBank/DDBJ whole genome shotgun (WGS) entry which is preliminary data.</text>
</comment>
<dbReference type="GO" id="GO:0006396">
    <property type="term" value="P:RNA processing"/>
    <property type="evidence" value="ECO:0007669"/>
    <property type="project" value="InterPro"/>
</dbReference>
<evidence type="ECO:0000313" key="1">
    <source>
        <dbReference type="EMBL" id="MCI03799.1"/>
    </source>
</evidence>
<dbReference type="GO" id="GO:0005634">
    <property type="term" value="C:nucleus"/>
    <property type="evidence" value="ECO:0007669"/>
    <property type="project" value="InterPro"/>
</dbReference>
<sequence>MQESSAYVEALDFEPDNDHLMDADVSPPHPKLKSAIIASSSLSIPTKTKGRGFRQDYKSHYNSPLTGSDFDSLTVESAPGPQKSIEGWIILVTGVHGEAEEEDLRDAFRDK</sequence>